<dbReference type="Gene3D" id="1.20.1250.20">
    <property type="entry name" value="MFS general substrate transporter like domains"/>
    <property type="match status" value="1"/>
</dbReference>
<evidence type="ECO:0000313" key="7">
    <source>
        <dbReference type="EMBL" id="KNC73763.1"/>
    </source>
</evidence>
<feature type="transmembrane region" description="Helical" evidence="6">
    <location>
        <begin position="130"/>
        <end position="150"/>
    </location>
</feature>
<dbReference type="OrthoDB" id="3936150at2759"/>
<dbReference type="AlphaFoldDB" id="A0A0L0FCG1"/>
<evidence type="ECO:0000256" key="1">
    <source>
        <dbReference type="ARBA" id="ARBA00004141"/>
    </source>
</evidence>
<evidence type="ECO:0000256" key="5">
    <source>
        <dbReference type="SAM" id="MobiDB-lite"/>
    </source>
</evidence>
<feature type="region of interest" description="Disordered" evidence="5">
    <location>
        <begin position="17"/>
        <end position="58"/>
    </location>
</feature>
<comment type="subcellular location">
    <subcellularLocation>
        <location evidence="1">Membrane</location>
        <topology evidence="1">Multi-pass membrane protein</topology>
    </subcellularLocation>
</comment>
<evidence type="ECO:0000256" key="6">
    <source>
        <dbReference type="SAM" id="Phobius"/>
    </source>
</evidence>
<sequence length="153" mass="16948">INGQILHEDNYLGKADELEARAKDTDEDMDNEDNLKDGDDGLRTEEDIEEPQVQQTESGTWTLLTHPAIRVRAWAVCLLWFTSSFVYYGLTMSSSTIGSNLYFSMCLSGITELIATAGTYLLTLCVGRKLLVVMGLVIVSVCCFMVPVIGQIE</sequence>
<feature type="compositionally biased region" description="Basic and acidic residues" evidence="5">
    <location>
        <begin position="33"/>
        <end position="45"/>
    </location>
</feature>
<dbReference type="InterPro" id="IPR036259">
    <property type="entry name" value="MFS_trans_sf"/>
</dbReference>
<dbReference type="GeneID" id="25914184"/>
<evidence type="ECO:0000256" key="2">
    <source>
        <dbReference type="ARBA" id="ARBA00022692"/>
    </source>
</evidence>
<gene>
    <name evidence="7" type="ORF">SARC_13680</name>
</gene>
<keyword evidence="2 6" id="KW-0812">Transmembrane</keyword>
<feature type="non-terminal residue" evidence="7">
    <location>
        <position position="1"/>
    </location>
</feature>
<reference evidence="7 8" key="1">
    <citation type="submission" date="2011-02" db="EMBL/GenBank/DDBJ databases">
        <title>The Genome Sequence of Sphaeroforma arctica JP610.</title>
        <authorList>
            <consortium name="The Broad Institute Genome Sequencing Platform"/>
            <person name="Russ C."/>
            <person name="Cuomo C."/>
            <person name="Young S.K."/>
            <person name="Zeng Q."/>
            <person name="Gargeya S."/>
            <person name="Alvarado L."/>
            <person name="Berlin A."/>
            <person name="Chapman S.B."/>
            <person name="Chen Z."/>
            <person name="Freedman E."/>
            <person name="Gellesch M."/>
            <person name="Goldberg J."/>
            <person name="Griggs A."/>
            <person name="Gujja S."/>
            <person name="Heilman E."/>
            <person name="Heiman D."/>
            <person name="Howarth C."/>
            <person name="Mehta T."/>
            <person name="Neiman D."/>
            <person name="Pearson M."/>
            <person name="Roberts A."/>
            <person name="Saif S."/>
            <person name="Shea T."/>
            <person name="Shenoy N."/>
            <person name="Sisk P."/>
            <person name="Stolte C."/>
            <person name="Sykes S."/>
            <person name="White J."/>
            <person name="Yandava C."/>
            <person name="Burger G."/>
            <person name="Gray M.W."/>
            <person name="Holland P.W.H."/>
            <person name="King N."/>
            <person name="Lang F.B.F."/>
            <person name="Roger A.J."/>
            <person name="Ruiz-Trillo I."/>
            <person name="Haas B."/>
            <person name="Nusbaum C."/>
            <person name="Birren B."/>
        </authorList>
    </citation>
    <scope>NUCLEOTIDE SEQUENCE [LARGE SCALE GENOMIC DNA]</scope>
    <source>
        <strain evidence="7 8">JP610</strain>
    </source>
</reference>
<keyword evidence="4 6" id="KW-0472">Membrane</keyword>
<dbReference type="Proteomes" id="UP000054560">
    <property type="component" value="Unassembled WGS sequence"/>
</dbReference>
<evidence type="ECO:0000313" key="8">
    <source>
        <dbReference type="Proteomes" id="UP000054560"/>
    </source>
</evidence>
<organism evidence="7 8">
    <name type="scientific">Sphaeroforma arctica JP610</name>
    <dbReference type="NCBI Taxonomy" id="667725"/>
    <lineage>
        <taxon>Eukaryota</taxon>
        <taxon>Ichthyosporea</taxon>
        <taxon>Ichthyophonida</taxon>
        <taxon>Sphaeroforma</taxon>
    </lineage>
</organism>
<feature type="transmembrane region" description="Helical" evidence="6">
    <location>
        <begin position="102"/>
        <end position="123"/>
    </location>
</feature>
<dbReference type="RefSeq" id="XP_014147665.1">
    <property type="nucleotide sequence ID" value="XM_014292190.1"/>
</dbReference>
<dbReference type="STRING" id="667725.A0A0L0FCG1"/>
<evidence type="ECO:0000256" key="3">
    <source>
        <dbReference type="ARBA" id="ARBA00022989"/>
    </source>
</evidence>
<evidence type="ECO:0008006" key="9">
    <source>
        <dbReference type="Google" id="ProtNLM"/>
    </source>
</evidence>
<keyword evidence="8" id="KW-1185">Reference proteome</keyword>
<accession>A0A0L0FCG1</accession>
<dbReference type="GO" id="GO:0016020">
    <property type="term" value="C:membrane"/>
    <property type="evidence" value="ECO:0007669"/>
    <property type="project" value="UniProtKB-SubCell"/>
</dbReference>
<dbReference type="PANTHER" id="PTHR24064">
    <property type="entry name" value="SOLUTE CARRIER FAMILY 22 MEMBER"/>
    <property type="match status" value="1"/>
</dbReference>
<proteinExistence type="predicted"/>
<keyword evidence="3 6" id="KW-1133">Transmembrane helix</keyword>
<feature type="transmembrane region" description="Helical" evidence="6">
    <location>
        <begin position="71"/>
        <end position="90"/>
    </location>
</feature>
<dbReference type="SUPFAM" id="SSF103473">
    <property type="entry name" value="MFS general substrate transporter"/>
    <property type="match status" value="1"/>
</dbReference>
<name>A0A0L0FCG1_9EUKA</name>
<feature type="non-terminal residue" evidence="7">
    <location>
        <position position="153"/>
    </location>
</feature>
<protein>
    <recommendedName>
        <fullName evidence="9">Major facilitator superfamily (MFS) profile domain-containing protein</fullName>
    </recommendedName>
</protein>
<evidence type="ECO:0000256" key="4">
    <source>
        <dbReference type="ARBA" id="ARBA00023136"/>
    </source>
</evidence>
<dbReference type="EMBL" id="KQ245183">
    <property type="protein sequence ID" value="KNC73763.1"/>
    <property type="molecule type" value="Genomic_DNA"/>
</dbReference>